<keyword evidence="2" id="KW-0464">Manganese</keyword>
<dbReference type="InterPro" id="IPR011650">
    <property type="entry name" value="Peptidase_M20_dimer"/>
</dbReference>
<evidence type="ECO:0000313" key="4">
    <source>
        <dbReference type="EMBL" id="MDQ0647066.1"/>
    </source>
</evidence>
<dbReference type="GO" id="GO:0050118">
    <property type="term" value="F:N-acetyldiaminopimelate deacetylase activity"/>
    <property type="evidence" value="ECO:0007669"/>
    <property type="project" value="UniProtKB-ARBA"/>
</dbReference>
<dbReference type="InterPro" id="IPR017439">
    <property type="entry name" value="Amidohydrolase"/>
</dbReference>
<dbReference type="SUPFAM" id="SSF55031">
    <property type="entry name" value="Bacterial exopeptidase dimerisation domain"/>
    <property type="match status" value="1"/>
</dbReference>
<dbReference type="PANTHER" id="PTHR11014:SF63">
    <property type="entry name" value="METALLOPEPTIDASE, PUTATIVE (AFU_ORTHOLOGUE AFUA_6G09600)-RELATED"/>
    <property type="match status" value="1"/>
</dbReference>
<dbReference type="NCBIfam" id="TIGR01891">
    <property type="entry name" value="amidohydrolases"/>
    <property type="match status" value="1"/>
</dbReference>
<dbReference type="EMBL" id="JAUSXV010000001">
    <property type="protein sequence ID" value="MDQ0647066.1"/>
    <property type="molecule type" value="Genomic_DNA"/>
</dbReference>
<keyword evidence="5" id="KW-1185">Reference proteome</keyword>
<dbReference type="Pfam" id="PF07687">
    <property type="entry name" value="M20_dimer"/>
    <property type="match status" value="1"/>
</dbReference>
<feature type="binding site" evidence="2">
    <location>
        <position position="111"/>
    </location>
    <ligand>
        <name>Mn(2+)</name>
        <dbReference type="ChEBI" id="CHEBI:29035"/>
        <label>2</label>
    </ligand>
</feature>
<name>A0AAW8EUB3_9MICO</name>
<feature type="binding site" evidence="2">
    <location>
        <position position="378"/>
    </location>
    <ligand>
        <name>Mn(2+)</name>
        <dbReference type="ChEBI" id="CHEBI:29035"/>
        <label>2</label>
    </ligand>
</feature>
<sequence length="408" mass="42581">MTGTAIAASLLEDLRMDSQALLPDLVELRRALHQDPETGIDLPRTQQRLLDALSGLPLEITLGRDLSSIVAVLRGGKPGPVVLLRGDMDGLPLVEETGLPYSSTGAAMHACGHDLHMAGLVGAAKLLSARQDELPGSVIFMFQPGEEVLQGAKMMLDEGLLEAAGERPVAAYGIHVSPGPSGHFGLAPGASTAGSNTVSITVHGEGGHGSRPFEAIDPVPILAEIILAAQSLVTRQMDAQDPIILTLTTLRAGSARNVIPAEATAEGTLRNLSTAALERVKQRLSRLVPAIAEAHGATASVEITEGCPPLVNDDHLTTQSADVLSEMFGADRVTKLDAATAVMGSEDFAFVSNEVPSSFFRLLATPADLAPDAVSYNHSPFVQFDDGVLGDQAAALAALAFDRLRSHG</sequence>
<keyword evidence="2" id="KW-0479">Metal-binding</keyword>
<dbReference type="InterPro" id="IPR036264">
    <property type="entry name" value="Bact_exopeptidase_dim_dom"/>
</dbReference>
<keyword evidence="1" id="KW-0378">Hydrolase</keyword>
<dbReference type="InterPro" id="IPR002933">
    <property type="entry name" value="Peptidase_M20"/>
</dbReference>
<dbReference type="PANTHER" id="PTHR11014">
    <property type="entry name" value="PEPTIDASE M20 FAMILY MEMBER"/>
    <property type="match status" value="1"/>
</dbReference>
<dbReference type="FunFam" id="3.30.70.360:FF:000001">
    <property type="entry name" value="N-acetyldiaminopimelate deacetylase"/>
    <property type="match status" value="1"/>
</dbReference>
<feature type="binding site" evidence="2">
    <location>
        <position position="175"/>
    </location>
    <ligand>
        <name>Mn(2+)</name>
        <dbReference type="ChEBI" id="CHEBI:29035"/>
        <label>2</label>
    </ligand>
</feature>
<dbReference type="AlphaFoldDB" id="A0AAW8EUB3"/>
<dbReference type="SUPFAM" id="SSF53187">
    <property type="entry name" value="Zn-dependent exopeptidases"/>
    <property type="match status" value="1"/>
</dbReference>
<dbReference type="Pfam" id="PF01546">
    <property type="entry name" value="Peptidase_M20"/>
    <property type="match status" value="1"/>
</dbReference>
<dbReference type="RefSeq" id="WP_307294693.1">
    <property type="nucleotide sequence ID" value="NZ_JAUSXV010000001.1"/>
</dbReference>
<feature type="binding site" evidence="2">
    <location>
        <position position="147"/>
    </location>
    <ligand>
        <name>Mn(2+)</name>
        <dbReference type="ChEBI" id="CHEBI:29035"/>
        <label>2</label>
    </ligand>
</feature>
<accession>A0AAW8EUB3</accession>
<dbReference type="PIRSF" id="PIRSF005962">
    <property type="entry name" value="Pept_M20D_amidohydro"/>
    <property type="match status" value="1"/>
</dbReference>
<evidence type="ECO:0000313" key="5">
    <source>
        <dbReference type="Proteomes" id="UP001244427"/>
    </source>
</evidence>
<reference evidence="4 5" key="1">
    <citation type="submission" date="2023-07" db="EMBL/GenBank/DDBJ databases">
        <title>Comparative genomics of wheat-associated soil bacteria to identify genetic determinants of phenazine resistance.</title>
        <authorList>
            <person name="Mouncey N."/>
        </authorList>
    </citation>
    <scope>NUCLEOTIDE SEQUENCE [LARGE SCALE GENOMIC DNA]</scope>
    <source>
        <strain evidence="4 5">W4I9-1</strain>
    </source>
</reference>
<dbReference type="Gene3D" id="3.40.630.10">
    <property type="entry name" value="Zn peptidases"/>
    <property type="match status" value="1"/>
</dbReference>
<comment type="caution">
    <text evidence="4">The sequence shown here is derived from an EMBL/GenBank/DDBJ whole genome shotgun (WGS) entry which is preliminary data.</text>
</comment>
<dbReference type="CDD" id="cd03886">
    <property type="entry name" value="M20_Acy1"/>
    <property type="match status" value="1"/>
</dbReference>
<proteinExistence type="predicted"/>
<evidence type="ECO:0000256" key="2">
    <source>
        <dbReference type="PIRSR" id="PIRSR005962-1"/>
    </source>
</evidence>
<comment type="cofactor">
    <cofactor evidence="2">
        <name>Mn(2+)</name>
        <dbReference type="ChEBI" id="CHEBI:29035"/>
    </cofactor>
    <text evidence="2">The Mn(2+) ion enhances activity.</text>
</comment>
<evidence type="ECO:0000259" key="3">
    <source>
        <dbReference type="Pfam" id="PF07687"/>
    </source>
</evidence>
<gene>
    <name evidence="4" type="ORF">QFZ53_001262</name>
</gene>
<dbReference type="GO" id="GO:0046872">
    <property type="term" value="F:metal ion binding"/>
    <property type="evidence" value="ECO:0007669"/>
    <property type="project" value="UniProtKB-KW"/>
</dbReference>
<feature type="domain" description="Peptidase M20 dimerisation" evidence="3">
    <location>
        <begin position="193"/>
        <end position="291"/>
    </location>
</feature>
<dbReference type="Gene3D" id="3.30.70.360">
    <property type="match status" value="1"/>
</dbReference>
<organism evidence="4 5">
    <name type="scientific">Microbacterium natoriense</name>
    <dbReference type="NCBI Taxonomy" id="284570"/>
    <lineage>
        <taxon>Bacteria</taxon>
        <taxon>Bacillati</taxon>
        <taxon>Actinomycetota</taxon>
        <taxon>Actinomycetes</taxon>
        <taxon>Micrococcales</taxon>
        <taxon>Microbacteriaceae</taxon>
        <taxon>Microbacterium</taxon>
    </lineage>
</organism>
<evidence type="ECO:0000256" key="1">
    <source>
        <dbReference type="ARBA" id="ARBA00022801"/>
    </source>
</evidence>
<feature type="binding site" evidence="2">
    <location>
        <position position="113"/>
    </location>
    <ligand>
        <name>Mn(2+)</name>
        <dbReference type="ChEBI" id="CHEBI:29035"/>
        <label>2</label>
    </ligand>
</feature>
<dbReference type="Proteomes" id="UP001244427">
    <property type="component" value="Unassembled WGS sequence"/>
</dbReference>
<protein>
    <submittedName>
        <fullName evidence="4">Amidohydrolase</fullName>
    </submittedName>
</protein>
<dbReference type="GO" id="GO:0019877">
    <property type="term" value="P:diaminopimelate biosynthetic process"/>
    <property type="evidence" value="ECO:0007669"/>
    <property type="project" value="UniProtKB-ARBA"/>
</dbReference>